<dbReference type="AlphaFoldDB" id="A0A6I9RG92"/>
<protein>
    <submittedName>
        <fullName evidence="11">Subtilisin-like protease SBT1.5</fullName>
    </submittedName>
</protein>
<evidence type="ECO:0000256" key="1">
    <source>
        <dbReference type="ARBA" id="ARBA00011073"/>
    </source>
</evidence>
<dbReference type="InterPro" id="IPR003137">
    <property type="entry name" value="PA_domain"/>
</dbReference>
<evidence type="ECO:0000256" key="4">
    <source>
        <dbReference type="ARBA" id="ARBA00022801"/>
    </source>
</evidence>
<keyword evidence="4" id="KW-0378">Hydrolase</keyword>
<dbReference type="InterPro" id="IPR023828">
    <property type="entry name" value="Peptidase_S8_Ser-AS"/>
</dbReference>
<dbReference type="Proteomes" id="UP000504607">
    <property type="component" value="Chromosome 7"/>
</dbReference>
<keyword evidence="2" id="KW-0645">Protease</keyword>
<dbReference type="PROSITE" id="PS00138">
    <property type="entry name" value="SUBTILASE_SER"/>
    <property type="match status" value="1"/>
</dbReference>
<dbReference type="InterPro" id="IPR036852">
    <property type="entry name" value="Peptidase_S8/S53_dom_sf"/>
</dbReference>
<name>A0A6I9RG92_ELAGV</name>
<evidence type="ECO:0000256" key="5">
    <source>
        <dbReference type="ARBA" id="ARBA00022825"/>
    </source>
</evidence>
<keyword evidence="3" id="KW-0732">Signal</keyword>
<dbReference type="Pfam" id="PF02225">
    <property type="entry name" value="PA"/>
    <property type="match status" value="1"/>
</dbReference>
<dbReference type="PROSITE" id="PS51892">
    <property type="entry name" value="SUBTILASE"/>
    <property type="match status" value="1"/>
</dbReference>
<dbReference type="OrthoDB" id="640735at2759"/>
<sequence length="271" mass="28739">MGETAYQPKTFNSSKLLPLVYPGINGDSDDAEQCIRDSLEYIDGKGKIVLCAVETIKDVDKGRQVYREGAAGMILMDDSRGDPHAEGHVLPVSYVSFVDGEKIKSCIRSMKDSTPNATIVFKGTQFGYRPSPMVATISSRGPNFLNGGILKPDVLAPGVNILGAWPRAVGPNPSELAIATFNIKTGTSMAAPHASGIAALIKNKHPSWSPAYIRSAIITSATSLDLDGNPIVDENTGSPADIFDIGAGQVRPWAAMDPGLIYDLDAGDYIG</sequence>
<accession>A0A6I9RG92</accession>
<evidence type="ECO:0000256" key="7">
    <source>
        <dbReference type="PROSITE-ProRule" id="PRU01240"/>
    </source>
</evidence>
<evidence type="ECO:0000256" key="6">
    <source>
        <dbReference type="ARBA" id="ARBA00023180"/>
    </source>
</evidence>
<feature type="domain" description="PA" evidence="9">
    <location>
        <begin position="18"/>
        <end position="103"/>
    </location>
</feature>
<dbReference type="InterPro" id="IPR045051">
    <property type="entry name" value="SBT"/>
</dbReference>
<dbReference type="PANTHER" id="PTHR10795">
    <property type="entry name" value="PROPROTEIN CONVERTASE SUBTILISIN/KEXIN"/>
    <property type="match status" value="1"/>
</dbReference>
<evidence type="ECO:0000259" key="8">
    <source>
        <dbReference type="Pfam" id="PF00082"/>
    </source>
</evidence>
<gene>
    <name evidence="11" type="primary">LOC105048036</name>
</gene>
<evidence type="ECO:0000313" key="11">
    <source>
        <dbReference type="RefSeq" id="XP_010925529.1"/>
    </source>
</evidence>
<dbReference type="Gene3D" id="3.50.30.30">
    <property type="match status" value="1"/>
</dbReference>
<dbReference type="GO" id="GO:0004252">
    <property type="term" value="F:serine-type endopeptidase activity"/>
    <property type="evidence" value="ECO:0007669"/>
    <property type="project" value="InterPro"/>
</dbReference>
<dbReference type="InterPro" id="IPR046450">
    <property type="entry name" value="PA_dom_sf"/>
</dbReference>
<evidence type="ECO:0000259" key="9">
    <source>
        <dbReference type="Pfam" id="PF02225"/>
    </source>
</evidence>
<dbReference type="KEGG" id="egu:105048036"/>
<comment type="caution">
    <text evidence="7">Lacks conserved residue(s) required for the propagation of feature annotation.</text>
</comment>
<dbReference type="Pfam" id="PF00082">
    <property type="entry name" value="Peptidase_S8"/>
    <property type="match status" value="1"/>
</dbReference>
<dbReference type="SUPFAM" id="SSF52025">
    <property type="entry name" value="PA domain"/>
    <property type="match status" value="1"/>
</dbReference>
<dbReference type="GeneID" id="105048036"/>
<dbReference type="SUPFAM" id="SSF52743">
    <property type="entry name" value="Subtilisin-like"/>
    <property type="match status" value="1"/>
</dbReference>
<keyword evidence="6" id="KW-0325">Glycoprotein</keyword>
<proteinExistence type="inferred from homology"/>
<organism evidence="10 11">
    <name type="scientific">Elaeis guineensis var. tenera</name>
    <name type="common">Oil palm</name>
    <dbReference type="NCBI Taxonomy" id="51953"/>
    <lineage>
        <taxon>Eukaryota</taxon>
        <taxon>Viridiplantae</taxon>
        <taxon>Streptophyta</taxon>
        <taxon>Embryophyta</taxon>
        <taxon>Tracheophyta</taxon>
        <taxon>Spermatophyta</taxon>
        <taxon>Magnoliopsida</taxon>
        <taxon>Liliopsida</taxon>
        <taxon>Arecaceae</taxon>
        <taxon>Arecoideae</taxon>
        <taxon>Cocoseae</taxon>
        <taxon>Elaeidinae</taxon>
        <taxon>Elaeis</taxon>
    </lineage>
</organism>
<reference evidence="11" key="1">
    <citation type="submission" date="2025-08" db="UniProtKB">
        <authorList>
            <consortium name="RefSeq"/>
        </authorList>
    </citation>
    <scope>IDENTIFICATION</scope>
</reference>
<dbReference type="InParanoid" id="A0A6I9RG92"/>
<dbReference type="InterPro" id="IPR000209">
    <property type="entry name" value="Peptidase_S8/S53_dom"/>
</dbReference>
<dbReference type="Gene3D" id="3.40.50.200">
    <property type="entry name" value="Peptidase S8/S53 domain"/>
    <property type="match status" value="1"/>
</dbReference>
<keyword evidence="10" id="KW-1185">Reference proteome</keyword>
<dbReference type="GO" id="GO:0006508">
    <property type="term" value="P:proteolysis"/>
    <property type="evidence" value="ECO:0007669"/>
    <property type="project" value="UniProtKB-KW"/>
</dbReference>
<dbReference type="RefSeq" id="XP_010925529.1">
    <property type="nucleotide sequence ID" value="XM_010927227.1"/>
</dbReference>
<evidence type="ECO:0000313" key="10">
    <source>
        <dbReference type="Proteomes" id="UP000504607"/>
    </source>
</evidence>
<evidence type="ECO:0000256" key="2">
    <source>
        <dbReference type="ARBA" id="ARBA00022670"/>
    </source>
</evidence>
<dbReference type="CDD" id="cd02120">
    <property type="entry name" value="PA_subtilisin_like"/>
    <property type="match status" value="1"/>
</dbReference>
<comment type="similarity">
    <text evidence="1 7">Belongs to the peptidase S8 family.</text>
</comment>
<feature type="domain" description="Peptidase S8/S53" evidence="8">
    <location>
        <begin position="116"/>
        <end position="237"/>
    </location>
</feature>
<evidence type="ECO:0000256" key="3">
    <source>
        <dbReference type="ARBA" id="ARBA00022729"/>
    </source>
</evidence>
<keyword evidence="5" id="KW-0720">Serine protease</keyword>